<dbReference type="Gene3D" id="2.40.110.10">
    <property type="entry name" value="Butyryl-CoA Dehydrogenase, subunit A, domain 2"/>
    <property type="match status" value="1"/>
</dbReference>
<protein>
    <submittedName>
        <fullName evidence="10">Acyl coa dehydrogenase 6</fullName>
        <ecNumber evidence="10">1.3.99.10</ecNumber>
    </submittedName>
</protein>
<dbReference type="SUPFAM" id="SSF47203">
    <property type="entry name" value="Acyl-CoA dehydrogenase C-terminal domain-like"/>
    <property type="match status" value="1"/>
</dbReference>
<dbReference type="GO" id="GO:0005737">
    <property type="term" value="C:cytoplasm"/>
    <property type="evidence" value="ECO:0007669"/>
    <property type="project" value="TreeGrafter"/>
</dbReference>
<dbReference type="SUPFAM" id="SSF56645">
    <property type="entry name" value="Acyl-CoA dehydrogenase NM domain-like"/>
    <property type="match status" value="1"/>
</dbReference>
<organism evidence="10 11">
    <name type="scientific">Micromonospora lupini str. Lupac 08</name>
    <dbReference type="NCBI Taxonomy" id="1150864"/>
    <lineage>
        <taxon>Bacteria</taxon>
        <taxon>Bacillati</taxon>
        <taxon>Actinomycetota</taxon>
        <taxon>Actinomycetes</taxon>
        <taxon>Micromonosporales</taxon>
        <taxon>Micromonosporaceae</taxon>
        <taxon>Micromonospora</taxon>
    </lineage>
</organism>
<dbReference type="InterPro" id="IPR013786">
    <property type="entry name" value="AcylCoA_DH/ox_N"/>
</dbReference>
<proteinExistence type="inferred from homology"/>
<dbReference type="Proteomes" id="UP000003448">
    <property type="component" value="Unassembled WGS sequence"/>
</dbReference>
<comment type="similarity">
    <text evidence="2 6">Belongs to the acyl-CoA dehydrogenase family.</text>
</comment>
<accession>I0L266</accession>
<feature type="domain" description="Acyl-CoA oxidase/dehydrogenase middle" evidence="8">
    <location>
        <begin position="136"/>
        <end position="229"/>
    </location>
</feature>
<evidence type="ECO:0000256" key="3">
    <source>
        <dbReference type="ARBA" id="ARBA00022630"/>
    </source>
</evidence>
<dbReference type="EMBL" id="CAIE01000022">
    <property type="protein sequence ID" value="CCH17913.1"/>
    <property type="molecule type" value="Genomic_DNA"/>
</dbReference>
<comment type="cofactor">
    <cofactor evidence="1 6">
        <name>FAD</name>
        <dbReference type="ChEBI" id="CHEBI:57692"/>
    </cofactor>
</comment>
<dbReference type="InterPro" id="IPR009075">
    <property type="entry name" value="AcylCo_DH/oxidase_C"/>
</dbReference>
<dbReference type="GO" id="GO:0003995">
    <property type="term" value="F:acyl-CoA dehydrogenase activity"/>
    <property type="evidence" value="ECO:0007669"/>
    <property type="project" value="TreeGrafter"/>
</dbReference>
<keyword evidence="11" id="KW-1185">Reference proteome</keyword>
<evidence type="ECO:0000256" key="5">
    <source>
        <dbReference type="ARBA" id="ARBA00023002"/>
    </source>
</evidence>
<dbReference type="GO" id="GO:0033539">
    <property type="term" value="P:fatty acid beta-oxidation using acyl-CoA dehydrogenase"/>
    <property type="evidence" value="ECO:0007669"/>
    <property type="project" value="TreeGrafter"/>
</dbReference>
<dbReference type="Pfam" id="PF02770">
    <property type="entry name" value="Acyl-CoA_dh_M"/>
    <property type="match status" value="1"/>
</dbReference>
<evidence type="ECO:0000313" key="10">
    <source>
        <dbReference type="EMBL" id="CCH17913.1"/>
    </source>
</evidence>
<keyword evidence="5 6" id="KW-0560">Oxidoreductase</keyword>
<evidence type="ECO:0000256" key="2">
    <source>
        <dbReference type="ARBA" id="ARBA00009347"/>
    </source>
</evidence>
<reference evidence="11" key="1">
    <citation type="journal article" date="2012" name="J. Bacteriol.">
        <title>Genome Sequence of Micromonospora lupini Lupac 08, Isolated from Root Nodules of Lupinus angustifolius.</title>
        <authorList>
            <person name="Alonso-Vega P."/>
            <person name="Normand P."/>
            <person name="Bacigalupe R."/>
            <person name="Pujic P."/>
            <person name="Lajus A."/>
            <person name="Vallenet D."/>
            <person name="Carro L."/>
            <person name="Coll P."/>
            <person name="Trujillo M.E."/>
        </authorList>
    </citation>
    <scope>NUCLEOTIDE SEQUENCE [LARGE SCALE GENOMIC DNA]</scope>
    <source>
        <strain evidence="11">Lupac 08</strain>
    </source>
</reference>
<dbReference type="InterPro" id="IPR009100">
    <property type="entry name" value="AcylCoA_DH/oxidase_NM_dom_sf"/>
</dbReference>
<gene>
    <name evidence="10" type="ORF">MILUP08_42844</name>
</gene>
<dbReference type="Pfam" id="PF00441">
    <property type="entry name" value="Acyl-CoA_dh_1"/>
    <property type="match status" value="1"/>
</dbReference>
<dbReference type="EC" id="1.3.99.10" evidence="10"/>
<feature type="domain" description="Acyl-CoA dehydrogenase/oxidase C-terminal" evidence="7">
    <location>
        <begin position="244"/>
        <end position="388"/>
    </location>
</feature>
<feature type="domain" description="Acyl-CoA dehydrogenase/oxidase N-terminal" evidence="9">
    <location>
        <begin position="16"/>
        <end position="129"/>
    </location>
</feature>
<name>I0L266_9ACTN</name>
<dbReference type="PANTHER" id="PTHR48083">
    <property type="entry name" value="MEDIUM-CHAIN SPECIFIC ACYL-COA DEHYDROGENASE, MITOCHONDRIAL-RELATED"/>
    <property type="match status" value="1"/>
</dbReference>
<dbReference type="GO" id="GO:0050660">
    <property type="term" value="F:flavin adenine dinucleotide binding"/>
    <property type="evidence" value="ECO:0007669"/>
    <property type="project" value="InterPro"/>
</dbReference>
<evidence type="ECO:0000313" key="11">
    <source>
        <dbReference type="Proteomes" id="UP000003448"/>
    </source>
</evidence>
<evidence type="ECO:0000256" key="1">
    <source>
        <dbReference type="ARBA" id="ARBA00001974"/>
    </source>
</evidence>
<dbReference type="RefSeq" id="WP_007458934.1">
    <property type="nucleotide sequence ID" value="NZ_HF570108.1"/>
</dbReference>
<dbReference type="CDD" id="cd00567">
    <property type="entry name" value="ACAD"/>
    <property type="match status" value="1"/>
</dbReference>
<evidence type="ECO:0000259" key="9">
    <source>
        <dbReference type="Pfam" id="PF02771"/>
    </source>
</evidence>
<dbReference type="eggNOG" id="COG1960">
    <property type="taxonomic scope" value="Bacteria"/>
</dbReference>
<dbReference type="Gene3D" id="1.20.140.10">
    <property type="entry name" value="Butyryl-CoA Dehydrogenase, subunit A, domain 3"/>
    <property type="match status" value="1"/>
</dbReference>
<dbReference type="InterPro" id="IPR006091">
    <property type="entry name" value="Acyl-CoA_Oxase/DH_mid-dom"/>
</dbReference>
<dbReference type="Gene3D" id="1.10.540.10">
    <property type="entry name" value="Acyl-CoA dehydrogenase/oxidase, N-terminal domain"/>
    <property type="match status" value="1"/>
</dbReference>
<dbReference type="Pfam" id="PF02771">
    <property type="entry name" value="Acyl-CoA_dh_N"/>
    <property type="match status" value="1"/>
</dbReference>
<evidence type="ECO:0000259" key="7">
    <source>
        <dbReference type="Pfam" id="PF00441"/>
    </source>
</evidence>
<dbReference type="InterPro" id="IPR050741">
    <property type="entry name" value="Acyl-CoA_dehydrogenase"/>
</dbReference>
<dbReference type="OrthoDB" id="3873770at2"/>
<keyword evidence="3 6" id="KW-0285">Flavoprotein</keyword>
<dbReference type="AlphaFoldDB" id="I0L266"/>
<dbReference type="PANTHER" id="PTHR48083:SF6">
    <property type="entry name" value="ACYL-COA DEHYDROGENASE 6"/>
    <property type="match status" value="1"/>
</dbReference>
<sequence>MRTAALTVAARTGWFTPAEDELRARLTEHLEATVAPAVDAWERRGTIPLREILTGLAARGWLGMRFGVDQGGGGGTAWEHVVLAECLGALLFDSVGMGVTVHNDMVAPMLAEAGGPEAVERFLRPALAGRCLLGHAVSEPGAGADVAAVATTATPEPGGYRLTGAKRWIVAGLTADAFAVLARLPEARGAFGHVLLMVPADAPGVRVEPADATLGLRTAGVAGQLRLDGVFVPDGHRLGGHGLGLVTQLRQFEPERILSACRAIAMADTLLLRTAERLRERRTFGVPIADRQQPAAQLARLRAEVEAVRQLAYTGIDRWVTGGAVNTVSAAVKLRSSRLTRAVARTCLHLHGAEGQLSTHPVNRAFRDTRLLSISTGSDEMMLTALARLRG</sequence>
<dbReference type="InterPro" id="IPR046373">
    <property type="entry name" value="Acyl-CoA_Oxase/DH_mid-dom_sf"/>
</dbReference>
<evidence type="ECO:0000259" key="8">
    <source>
        <dbReference type="Pfam" id="PF02770"/>
    </source>
</evidence>
<comment type="caution">
    <text evidence="10">The sequence shown here is derived from an EMBL/GenBank/DDBJ whole genome shotgun (WGS) entry which is preliminary data.</text>
</comment>
<evidence type="ECO:0000256" key="6">
    <source>
        <dbReference type="RuleBase" id="RU362125"/>
    </source>
</evidence>
<keyword evidence="4 6" id="KW-0274">FAD</keyword>
<dbReference type="InterPro" id="IPR036250">
    <property type="entry name" value="AcylCo_DH-like_C"/>
</dbReference>
<dbReference type="STRING" id="1150864.MILUP08_42844"/>
<evidence type="ECO:0000256" key="4">
    <source>
        <dbReference type="ARBA" id="ARBA00022827"/>
    </source>
</evidence>
<dbReference type="InterPro" id="IPR037069">
    <property type="entry name" value="AcylCoA_DH/ox_N_sf"/>
</dbReference>